<evidence type="ECO:0000313" key="2">
    <source>
        <dbReference type="EMBL" id="EAA19109.1"/>
    </source>
</evidence>
<protein>
    <submittedName>
        <fullName evidence="2">Yir1 protein</fullName>
    </submittedName>
</protein>
<keyword evidence="1" id="KW-0812">Transmembrane</keyword>
<dbReference type="EMBL" id="AABL01002373">
    <property type="protein sequence ID" value="EAA19109.1"/>
    <property type="molecule type" value="Genomic_DNA"/>
</dbReference>
<organism evidence="2 3">
    <name type="scientific">Plasmodium yoelii yoelii</name>
    <dbReference type="NCBI Taxonomy" id="73239"/>
    <lineage>
        <taxon>Eukaryota</taxon>
        <taxon>Sar</taxon>
        <taxon>Alveolata</taxon>
        <taxon>Apicomplexa</taxon>
        <taxon>Aconoidasida</taxon>
        <taxon>Haemosporida</taxon>
        <taxon>Plasmodiidae</taxon>
        <taxon>Plasmodium</taxon>
        <taxon>Plasmodium (Vinckeia)</taxon>
    </lineage>
</organism>
<dbReference type="Pfam" id="PF06022">
    <property type="entry name" value="Cir_Bir_Yir"/>
    <property type="match status" value="1"/>
</dbReference>
<reference evidence="2 3" key="1">
    <citation type="journal article" date="2002" name="Nature">
        <title>Genome sequence and comparative analysis of the model rodent malaria parasite Plasmodium yoelii yoelii.</title>
        <authorList>
            <person name="Carlton J.M."/>
            <person name="Angiuoli S.V."/>
            <person name="Suh B.B."/>
            <person name="Kooij T.W."/>
            <person name="Pertea M."/>
            <person name="Silva J.C."/>
            <person name="Ermolaeva M.D."/>
            <person name="Allen J.E."/>
            <person name="Selengut J.D."/>
            <person name="Koo H.L."/>
            <person name="Peterson J.D."/>
            <person name="Pop M."/>
            <person name="Kosack D.S."/>
            <person name="Shumway M.F."/>
            <person name="Bidwell S.L."/>
            <person name="Shallom S.J."/>
            <person name="van Aken S.E."/>
            <person name="Riedmuller S.B."/>
            <person name="Feldblyum T.V."/>
            <person name="Cho J.K."/>
            <person name="Quackenbush J."/>
            <person name="Sedegah M."/>
            <person name="Shoaibi A."/>
            <person name="Cummings L.M."/>
            <person name="Florens L."/>
            <person name="Yates J.R."/>
            <person name="Raine J.D."/>
            <person name="Sinden R.E."/>
            <person name="Harris M.A."/>
            <person name="Cunningham D.A."/>
            <person name="Preiser P.R."/>
            <person name="Bergman L.W."/>
            <person name="Vaidya A.B."/>
            <person name="van Lin L.H."/>
            <person name="Janse C.J."/>
            <person name="Waters A.P."/>
            <person name="Smith H.O."/>
            <person name="White O.R."/>
            <person name="Salzberg S.L."/>
            <person name="Venter J.C."/>
            <person name="Fraser C.M."/>
            <person name="Hoffman S.L."/>
            <person name="Gardner M.J."/>
            <person name="Carucci D.J."/>
        </authorList>
    </citation>
    <scope>NUCLEOTIDE SEQUENCE [LARGE SCALE GENOMIC DNA]</scope>
    <source>
        <strain evidence="2 3">17XNL</strain>
    </source>
</reference>
<dbReference type="NCBIfam" id="TIGR01590">
    <property type="entry name" value="yir-bir-cir_Pla"/>
    <property type="match status" value="1"/>
</dbReference>
<gene>
    <name evidence="2" type="ORF">PY06819</name>
</gene>
<comment type="caution">
    <text evidence="2">The sequence shown here is derived from an EMBL/GenBank/DDBJ whole genome shotgun (WGS) entry which is preliminary data.</text>
</comment>
<dbReference type="AlphaFoldDB" id="Q7R9P2"/>
<sequence>MNDTLCEKIDFLRKHLPDDLKKTTSIDIDDNSNFVKYCPENVSGDKICNTYLDKITAGFLWLLGECYSTVIDKSYKENNTNAFFLYMISWFSYKLNQITGNKFTKINDLYTNHVKNSGKYKTFITDAYRIGNLEEFMRERNDLLNIDIEDLSKFYDAFKLLCNIHGNFARNEHDTLSNNITSFIEKYTELNNNCNIEGTLHNQILSALSTDYNNLKNDHKDFPSIPEIETKFYAQTSRVTSLSSSTGNKLFLVLSIFGAIAFFLGISYKVNNKELKNIAFLNIIFIKYIQTLTKLYYSLFGFRKRAQKQYLREKIKNIKKKLNH</sequence>
<dbReference type="Proteomes" id="UP000008553">
    <property type="component" value="Unassembled WGS sequence"/>
</dbReference>
<evidence type="ECO:0000313" key="3">
    <source>
        <dbReference type="Proteomes" id="UP000008553"/>
    </source>
</evidence>
<accession>Q7R9P2</accession>
<keyword evidence="3" id="KW-1185">Reference proteome</keyword>
<feature type="transmembrane region" description="Helical" evidence="1">
    <location>
        <begin position="250"/>
        <end position="268"/>
    </location>
</feature>
<keyword evidence="1" id="KW-1133">Transmembrane helix</keyword>
<dbReference type="PaxDb" id="73239-Q7R9P2"/>
<proteinExistence type="predicted"/>
<dbReference type="InterPro" id="IPR006477">
    <property type="entry name" value="Yir_bir_cir"/>
</dbReference>
<feature type="transmembrane region" description="Helical" evidence="1">
    <location>
        <begin position="280"/>
        <end position="302"/>
    </location>
</feature>
<dbReference type="InParanoid" id="Q7R9P2"/>
<keyword evidence="1" id="KW-0472">Membrane</keyword>
<evidence type="ECO:0000256" key="1">
    <source>
        <dbReference type="SAM" id="Phobius"/>
    </source>
</evidence>
<name>Q7R9P2_PLAYO</name>